<protein>
    <submittedName>
        <fullName evidence="1">Uncharacterized protein</fullName>
    </submittedName>
</protein>
<reference evidence="1 2" key="1">
    <citation type="journal article" date="2019" name="Sci. Rep.">
        <title>Orb-weaving spider Araneus ventricosus genome elucidates the spidroin gene catalogue.</title>
        <authorList>
            <person name="Kono N."/>
            <person name="Nakamura H."/>
            <person name="Ohtoshi R."/>
            <person name="Moran D.A.P."/>
            <person name="Shinohara A."/>
            <person name="Yoshida Y."/>
            <person name="Fujiwara M."/>
            <person name="Mori M."/>
            <person name="Tomita M."/>
            <person name="Arakawa K."/>
        </authorList>
    </citation>
    <scope>NUCLEOTIDE SEQUENCE [LARGE SCALE GENOMIC DNA]</scope>
</reference>
<name>A0A4Y2A7X9_ARAVE</name>
<dbReference type="Proteomes" id="UP000499080">
    <property type="component" value="Unassembled WGS sequence"/>
</dbReference>
<dbReference type="AlphaFoldDB" id="A0A4Y2A7X9"/>
<accession>A0A4Y2A7X9</accession>
<keyword evidence="2" id="KW-1185">Reference proteome</keyword>
<organism evidence="1 2">
    <name type="scientific">Araneus ventricosus</name>
    <name type="common">Orbweaver spider</name>
    <name type="synonym">Epeira ventricosa</name>
    <dbReference type="NCBI Taxonomy" id="182803"/>
    <lineage>
        <taxon>Eukaryota</taxon>
        <taxon>Metazoa</taxon>
        <taxon>Ecdysozoa</taxon>
        <taxon>Arthropoda</taxon>
        <taxon>Chelicerata</taxon>
        <taxon>Arachnida</taxon>
        <taxon>Araneae</taxon>
        <taxon>Araneomorphae</taxon>
        <taxon>Entelegynae</taxon>
        <taxon>Araneoidea</taxon>
        <taxon>Araneidae</taxon>
        <taxon>Araneus</taxon>
    </lineage>
</organism>
<comment type="caution">
    <text evidence="1">The sequence shown here is derived from an EMBL/GenBank/DDBJ whole genome shotgun (WGS) entry which is preliminary data.</text>
</comment>
<evidence type="ECO:0000313" key="1">
    <source>
        <dbReference type="EMBL" id="GBL75336.1"/>
    </source>
</evidence>
<proteinExistence type="predicted"/>
<sequence length="104" mass="12128">MNLVILNRSLMTRTTSETFSPFPSFFTLQLGRHLAPTHLTCTRPAYTTVLLWNRDSNLEPEILPPCHRGPILNSYSDRDPRYSLSLTEKYANQSIMLPNMYYCW</sequence>
<dbReference type="EMBL" id="BGPR01000007">
    <property type="protein sequence ID" value="GBL75336.1"/>
    <property type="molecule type" value="Genomic_DNA"/>
</dbReference>
<gene>
    <name evidence="1" type="ORF">AVEN_194545_1</name>
</gene>
<evidence type="ECO:0000313" key="2">
    <source>
        <dbReference type="Proteomes" id="UP000499080"/>
    </source>
</evidence>